<keyword evidence="6" id="KW-1185">Reference proteome</keyword>
<feature type="domain" description="ABC transporter" evidence="4">
    <location>
        <begin position="9"/>
        <end position="236"/>
    </location>
</feature>
<dbReference type="PROSITE" id="PS50893">
    <property type="entry name" value="ABC_TRANSPORTER_2"/>
    <property type="match status" value="1"/>
</dbReference>
<dbReference type="STRING" id="84521.SAMN04487994_10258"/>
<dbReference type="OrthoDB" id="9802264at2"/>
<dbReference type="PANTHER" id="PTHR42788:SF2">
    <property type="entry name" value="ABC TRANSPORTER ATP-BINDING PROTEIN"/>
    <property type="match status" value="1"/>
</dbReference>
<proteinExistence type="predicted"/>
<dbReference type="PANTHER" id="PTHR42788">
    <property type="entry name" value="TAURINE IMPORT ATP-BINDING PROTEIN-RELATED"/>
    <property type="match status" value="1"/>
</dbReference>
<dbReference type="InterPro" id="IPR003593">
    <property type="entry name" value="AAA+_ATPase"/>
</dbReference>
<keyword evidence="2" id="KW-0547">Nucleotide-binding</keyword>
<organism evidence="5 6">
    <name type="scientific">Dolosicoccus paucivorans</name>
    <dbReference type="NCBI Taxonomy" id="84521"/>
    <lineage>
        <taxon>Bacteria</taxon>
        <taxon>Bacillati</taxon>
        <taxon>Bacillota</taxon>
        <taxon>Bacilli</taxon>
        <taxon>Lactobacillales</taxon>
        <taxon>Aerococcaceae</taxon>
        <taxon>Dolosicoccus</taxon>
    </lineage>
</organism>
<dbReference type="SMART" id="SM00382">
    <property type="entry name" value="AAA"/>
    <property type="match status" value="1"/>
</dbReference>
<dbReference type="InterPro" id="IPR027417">
    <property type="entry name" value="P-loop_NTPase"/>
</dbReference>
<keyword evidence="3 5" id="KW-0067">ATP-binding</keyword>
<dbReference type="CDD" id="cd03293">
    <property type="entry name" value="ABC_NrtD_SsuB_transporters"/>
    <property type="match status" value="1"/>
</dbReference>
<evidence type="ECO:0000313" key="5">
    <source>
        <dbReference type="EMBL" id="PMC58693.1"/>
    </source>
</evidence>
<evidence type="ECO:0000256" key="1">
    <source>
        <dbReference type="ARBA" id="ARBA00022448"/>
    </source>
</evidence>
<evidence type="ECO:0000313" key="6">
    <source>
        <dbReference type="Proteomes" id="UP000235682"/>
    </source>
</evidence>
<evidence type="ECO:0000256" key="2">
    <source>
        <dbReference type="ARBA" id="ARBA00022741"/>
    </source>
</evidence>
<gene>
    <name evidence="5" type="ORF">CJ205_03070</name>
</gene>
<protein>
    <submittedName>
        <fullName evidence="5">Nitrate ABC transporter ATP-binding protein</fullName>
    </submittedName>
</protein>
<dbReference type="InterPro" id="IPR050166">
    <property type="entry name" value="ABC_transporter_ATP-bind"/>
</dbReference>
<comment type="caution">
    <text evidence="5">The sequence shown here is derived from an EMBL/GenBank/DDBJ whole genome shotgun (WGS) entry which is preliminary data.</text>
</comment>
<dbReference type="EMBL" id="PNHE01000008">
    <property type="protein sequence ID" value="PMC58693.1"/>
    <property type="molecule type" value="Genomic_DNA"/>
</dbReference>
<dbReference type="SUPFAM" id="SSF52540">
    <property type="entry name" value="P-loop containing nucleoside triphosphate hydrolases"/>
    <property type="match status" value="1"/>
</dbReference>
<dbReference type="RefSeq" id="WP_102227778.1">
    <property type="nucleotide sequence ID" value="NZ_PNFY01000017.1"/>
</dbReference>
<dbReference type="Gene3D" id="3.40.50.300">
    <property type="entry name" value="P-loop containing nucleotide triphosphate hydrolases"/>
    <property type="match status" value="1"/>
</dbReference>
<dbReference type="Proteomes" id="UP000235682">
    <property type="component" value="Unassembled WGS sequence"/>
</dbReference>
<reference evidence="5 6" key="1">
    <citation type="submission" date="2017-09" db="EMBL/GenBank/DDBJ databases">
        <title>Bacterial strain isolated from the female urinary microbiota.</title>
        <authorList>
            <person name="Thomas-White K."/>
            <person name="Kumar N."/>
            <person name="Forster S."/>
            <person name="Putonti C."/>
            <person name="Lawley T."/>
            <person name="Wolfe A.J."/>
        </authorList>
    </citation>
    <scope>NUCLEOTIDE SEQUENCE [LARGE SCALE GENOMIC DNA]</scope>
    <source>
        <strain evidence="5 6">UMB0852</strain>
    </source>
</reference>
<dbReference type="Pfam" id="PF00005">
    <property type="entry name" value="ABC_tran"/>
    <property type="match status" value="1"/>
</dbReference>
<evidence type="ECO:0000259" key="4">
    <source>
        <dbReference type="PROSITE" id="PS50893"/>
    </source>
</evidence>
<evidence type="ECO:0000256" key="3">
    <source>
        <dbReference type="ARBA" id="ARBA00022840"/>
    </source>
</evidence>
<accession>A0A2N6SNP8</accession>
<name>A0A2N6SNP8_9LACT</name>
<dbReference type="AlphaFoldDB" id="A0A2N6SNP8"/>
<dbReference type="GO" id="GO:0016887">
    <property type="term" value="F:ATP hydrolysis activity"/>
    <property type="evidence" value="ECO:0007669"/>
    <property type="project" value="InterPro"/>
</dbReference>
<sequence length="247" mass="27830">MTIYQNNVLSIGQVSKYYNNEPVLQDITFQVPKGKIVALLGASGVGKTTLFNIISGVTVPDRGQVLLKGEDITGKPGHISYMLQKDLLLGHLTIIDNVSLSLRLQGLPKEKARQQVAPYFELFGLEGSEKAYPHELSGGMRQRAALFRTYIASSEVVLLDEPFSALDSITKRHLHDWYKKMHEELNLTTLFITHDVDEAIYLADEIYVMTGPPGQLTAHEKIQRPKEEAFELSQAFLEYKRRILSEI</sequence>
<dbReference type="GO" id="GO:0005524">
    <property type="term" value="F:ATP binding"/>
    <property type="evidence" value="ECO:0007669"/>
    <property type="project" value="UniProtKB-KW"/>
</dbReference>
<dbReference type="InterPro" id="IPR003439">
    <property type="entry name" value="ABC_transporter-like_ATP-bd"/>
</dbReference>
<keyword evidence="1" id="KW-0813">Transport</keyword>